<dbReference type="CDD" id="cd00198">
    <property type="entry name" value="vWFA"/>
    <property type="match status" value="1"/>
</dbReference>
<dbReference type="SMART" id="SM00327">
    <property type="entry name" value="VWA"/>
    <property type="match status" value="1"/>
</dbReference>
<dbReference type="PROSITE" id="PS00409">
    <property type="entry name" value="PROKAR_NTER_METHYL"/>
    <property type="match status" value="1"/>
</dbReference>
<dbReference type="Pfam" id="PF07963">
    <property type="entry name" value="N_methyl"/>
    <property type="match status" value="1"/>
</dbReference>
<dbReference type="EMBL" id="JAFBDT010000005">
    <property type="protein sequence ID" value="MBM7561389.1"/>
    <property type="molecule type" value="Genomic_DNA"/>
</dbReference>
<evidence type="ECO:0000259" key="2">
    <source>
        <dbReference type="PROSITE" id="PS50234"/>
    </source>
</evidence>
<gene>
    <name evidence="3" type="ORF">JOC49_000909</name>
</gene>
<organism evidence="3 4">
    <name type="scientific">Fusibacter tunisiensis</name>
    <dbReference type="NCBI Taxonomy" id="1008308"/>
    <lineage>
        <taxon>Bacteria</taxon>
        <taxon>Bacillati</taxon>
        <taxon>Bacillota</taxon>
        <taxon>Clostridia</taxon>
        <taxon>Eubacteriales</taxon>
        <taxon>Eubacteriales Family XII. Incertae Sedis</taxon>
        <taxon>Fusibacter</taxon>
    </lineage>
</organism>
<dbReference type="InterPro" id="IPR036465">
    <property type="entry name" value="vWFA_dom_sf"/>
</dbReference>
<dbReference type="RefSeq" id="WP_204663123.1">
    <property type="nucleotide sequence ID" value="NZ_JAFBDT010000005.1"/>
</dbReference>
<dbReference type="Gene3D" id="3.40.50.410">
    <property type="entry name" value="von Willebrand factor, type A domain"/>
    <property type="match status" value="1"/>
</dbReference>
<dbReference type="InterPro" id="IPR012902">
    <property type="entry name" value="N_methyl_site"/>
</dbReference>
<proteinExistence type="predicted"/>
<dbReference type="NCBIfam" id="TIGR02532">
    <property type="entry name" value="IV_pilin_GFxxxE"/>
    <property type="match status" value="1"/>
</dbReference>
<dbReference type="SUPFAM" id="SSF53300">
    <property type="entry name" value="vWA-like"/>
    <property type="match status" value="1"/>
</dbReference>
<dbReference type="Proteomes" id="UP000767854">
    <property type="component" value="Unassembled WGS sequence"/>
</dbReference>
<protein>
    <submittedName>
        <fullName evidence="3">Prepilin-type N-terminal cleavage/methylation domain-containing protein</fullName>
    </submittedName>
</protein>
<keyword evidence="1" id="KW-0472">Membrane</keyword>
<dbReference type="InterPro" id="IPR002035">
    <property type="entry name" value="VWF_A"/>
</dbReference>
<evidence type="ECO:0000256" key="1">
    <source>
        <dbReference type="SAM" id="Phobius"/>
    </source>
</evidence>
<keyword evidence="1" id="KW-1133">Transmembrane helix</keyword>
<keyword evidence="4" id="KW-1185">Reference proteome</keyword>
<name>A0ABS2MPT4_9FIRM</name>
<dbReference type="PROSITE" id="PS50234">
    <property type="entry name" value="VWFA"/>
    <property type="match status" value="1"/>
</dbReference>
<feature type="domain" description="VWFA" evidence="2">
    <location>
        <begin position="199"/>
        <end position="493"/>
    </location>
</feature>
<comment type="caution">
    <text evidence="3">The sequence shown here is derived from an EMBL/GenBank/DDBJ whole genome shotgun (WGS) entry which is preliminary data.</text>
</comment>
<sequence>MNKKNLEKVHKKGVTLIELIVVIALMGLIFAAGSGLFTFGFKVHNMTTEEFDIQSAMRIMSLNINTSVRNSAGAFILHRDHDTMLTEGWNYIMLSGNKSQLIEYKWNEATGAHVPTPIFSGIPGVTLDLEFIKNDVLNEDKLLEYILTVNENGKTRTIDTELESINALQVIDRSYGETANVLAYRNDQRLDEISNAQAVVAMVLDKSGSMGRTLENNYANDSSSDPDDHSRLKKLKSEAQRLIDELAKNPNIYVSINPFDSTGNASNEMMKAQVNNSTNTGLTAIIDGLSAGGGTNTGDGIRRAYYRLKTFNELDENLNKTNKNFLIILVDGVTTFASIHENVTAHEISFSSDQGTTIERDGKTYVFDRVTGFWFWRTYYYRYDGPIYTDYVIQDGNIQNSEGGNNTYYATGRYFGDGASLDPYGTEYVDLIGSMVRQYKEGTNEAVQAYVIGFSAVTADYGSLEDIAFATRGDTTYYTAGSSEALEEIFRSIQKEISDALWHIGGPN</sequence>
<keyword evidence="1" id="KW-0812">Transmembrane</keyword>
<evidence type="ECO:0000313" key="3">
    <source>
        <dbReference type="EMBL" id="MBM7561389.1"/>
    </source>
</evidence>
<accession>A0ABS2MPT4</accession>
<evidence type="ECO:0000313" key="4">
    <source>
        <dbReference type="Proteomes" id="UP000767854"/>
    </source>
</evidence>
<reference evidence="3 4" key="1">
    <citation type="submission" date="2021-01" db="EMBL/GenBank/DDBJ databases">
        <title>Genomic Encyclopedia of Type Strains, Phase IV (KMG-IV): sequencing the most valuable type-strain genomes for metagenomic binning, comparative biology and taxonomic classification.</title>
        <authorList>
            <person name="Goeker M."/>
        </authorList>
    </citation>
    <scope>NUCLEOTIDE SEQUENCE [LARGE SCALE GENOMIC DNA]</scope>
    <source>
        <strain evidence="3 4">DSM 24436</strain>
    </source>
</reference>
<feature type="transmembrane region" description="Helical" evidence="1">
    <location>
        <begin position="20"/>
        <end position="41"/>
    </location>
</feature>